<sequence length="158" mass="17278">MLFFLVFAAVCASCLAAEYYSFSPPVGTSGGTSFALTGNGQITAVRLWEHNSAYIAGIQVRFGYIWSEIIGRKQGPMQEIYLDEGEAIIQVTPVLTNYGHVLIFDPLLQTSFNMYPTHSKSQLIMLSGRYNSNGITSLGAHWGLGGMSYGNSTDMESR</sequence>
<feature type="chain" id="PRO_5018717471" description="Jacalin-type lectin domain-containing protein" evidence="3">
    <location>
        <begin position="17"/>
        <end position="158"/>
    </location>
</feature>
<dbReference type="Gene3D" id="2.100.10.30">
    <property type="entry name" value="Jacalin-like lectin domain"/>
    <property type="match status" value="1"/>
</dbReference>
<dbReference type="SMART" id="SM00915">
    <property type="entry name" value="Jacalin"/>
    <property type="match status" value="1"/>
</dbReference>
<dbReference type="Ensembl" id="ENSMMOT00000010102.1">
    <property type="protein sequence ID" value="ENSMMOP00000009928.1"/>
    <property type="gene ID" value="ENSMMOG00000007684.1"/>
</dbReference>
<proteinExistence type="predicted"/>
<dbReference type="InterPro" id="IPR052321">
    <property type="entry name" value="PolyBind_ProtTraffic"/>
</dbReference>
<dbReference type="PANTHER" id="PTHR33589:SF3">
    <property type="entry name" value="ZYMOGEN GRANULE MEMBRANE PROTEIN 16-LIKE"/>
    <property type="match status" value="1"/>
</dbReference>
<evidence type="ECO:0000313" key="5">
    <source>
        <dbReference type="Ensembl" id="ENSMMOP00000009928.1"/>
    </source>
</evidence>
<keyword evidence="2" id="KW-0430">Lectin</keyword>
<dbReference type="Proteomes" id="UP000261620">
    <property type="component" value="Unplaced"/>
</dbReference>
<evidence type="ECO:0000256" key="1">
    <source>
        <dbReference type="ARBA" id="ARBA00022729"/>
    </source>
</evidence>
<evidence type="ECO:0000256" key="2">
    <source>
        <dbReference type="ARBA" id="ARBA00022734"/>
    </source>
</evidence>
<dbReference type="SUPFAM" id="SSF51101">
    <property type="entry name" value="Mannose-binding lectins"/>
    <property type="match status" value="1"/>
</dbReference>
<evidence type="ECO:0000313" key="6">
    <source>
        <dbReference type="Proteomes" id="UP000261620"/>
    </source>
</evidence>
<reference evidence="5" key="2">
    <citation type="submission" date="2025-09" db="UniProtKB">
        <authorList>
            <consortium name="Ensembl"/>
        </authorList>
    </citation>
    <scope>IDENTIFICATION</scope>
</reference>
<dbReference type="AlphaFoldDB" id="A0A3Q3W6N2"/>
<dbReference type="Pfam" id="PF01419">
    <property type="entry name" value="Jacalin"/>
    <property type="match status" value="1"/>
</dbReference>
<evidence type="ECO:0000259" key="4">
    <source>
        <dbReference type="PROSITE" id="PS51752"/>
    </source>
</evidence>
<reference evidence="5" key="1">
    <citation type="submission" date="2025-08" db="UniProtKB">
        <authorList>
            <consortium name="Ensembl"/>
        </authorList>
    </citation>
    <scope>IDENTIFICATION</scope>
</reference>
<dbReference type="PANTHER" id="PTHR33589">
    <property type="entry name" value="OS11G0524900 PROTEIN"/>
    <property type="match status" value="1"/>
</dbReference>
<feature type="signal peptide" evidence="3">
    <location>
        <begin position="1"/>
        <end position="16"/>
    </location>
</feature>
<evidence type="ECO:0000256" key="3">
    <source>
        <dbReference type="SAM" id="SignalP"/>
    </source>
</evidence>
<protein>
    <recommendedName>
        <fullName evidence="4">Jacalin-type lectin domain-containing protein</fullName>
    </recommendedName>
</protein>
<dbReference type="InterPro" id="IPR001229">
    <property type="entry name" value="Jacalin-like_lectin_dom"/>
</dbReference>
<dbReference type="PROSITE" id="PS51752">
    <property type="entry name" value="JACALIN_LECTIN"/>
    <property type="match status" value="1"/>
</dbReference>
<keyword evidence="1 3" id="KW-0732">Signal</keyword>
<dbReference type="GO" id="GO:0030246">
    <property type="term" value="F:carbohydrate binding"/>
    <property type="evidence" value="ECO:0007669"/>
    <property type="project" value="UniProtKB-KW"/>
</dbReference>
<feature type="domain" description="Jacalin-type lectin" evidence="4">
    <location>
        <begin position="20"/>
        <end position="144"/>
    </location>
</feature>
<name>A0A3Q3W6N2_MOLML</name>
<dbReference type="InterPro" id="IPR036404">
    <property type="entry name" value="Jacalin-like_lectin_dom_sf"/>
</dbReference>
<accession>A0A3Q3W6N2</accession>
<organism evidence="5 6">
    <name type="scientific">Mola mola</name>
    <name type="common">Ocean sunfish</name>
    <name type="synonym">Tetraodon mola</name>
    <dbReference type="NCBI Taxonomy" id="94237"/>
    <lineage>
        <taxon>Eukaryota</taxon>
        <taxon>Metazoa</taxon>
        <taxon>Chordata</taxon>
        <taxon>Craniata</taxon>
        <taxon>Vertebrata</taxon>
        <taxon>Euteleostomi</taxon>
        <taxon>Actinopterygii</taxon>
        <taxon>Neopterygii</taxon>
        <taxon>Teleostei</taxon>
        <taxon>Neoteleostei</taxon>
        <taxon>Acanthomorphata</taxon>
        <taxon>Eupercaria</taxon>
        <taxon>Tetraodontiformes</taxon>
        <taxon>Molidae</taxon>
        <taxon>Mola</taxon>
    </lineage>
</organism>
<keyword evidence="6" id="KW-1185">Reference proteome</keyword>